<dbReference type="InterPro" id="IPR038763">
    <property type="entry name" value="DHH_sf"/>
</dbReference>
<evidence type="ECO:0000256" key="1">
    <source>
        <dbReference type="ARBA" id="ARBA00005915"/>
    </source>
</evidence>
<keyword evidence="6" id="KW-0175">Coiled coil</keyword>
<dbReference type="InterPro" id="IPR051673">
    <property type="entry name" value="SSDNA_exonuclease_RecJ"/>
</dbReference>
<proteinExistence type="inferred from homology"/>
<evidence type="ECO:0000256" key="3">
    <source>
        <dbReference type="ARBA" id="ARBA00022722"/>
    </source>
</evidence>
<evidence type="ECO:0000259" key="8">
    <source>
        <dbReference type="Pfam" id="PF02272"/>
    </source>
</evidence>
<evidence type="ECO:0000256" key="5">
    <source>
        <dbReference type="ARBA" id="ARBA00022839"/>
    </source>
</evidence>
<feature type="domain" description="DHHA1" evidence="8">
    <location>
        <begin position="366"/>
        <end position="457"/>
    </location>
</feature>
<dbReference type="Gene3D" id="3.90.1640.30">
    <property type="match status" value="1"/>
</dbReference>
<organism evidence="10 11">
    <name type="scientific">Nitrosomonas nitrosa</name>
    <dbReference type="NCBI Taxonomy" id="52442"/>
    <lineage>
        <taxon>Bacteria</taxon>
        <taxon>Pseudomonadati</taxon>
        <taxon>Pseudomonadota</taxon>
        <taxon>Betaproteobacteria</taxon>
        <taxon>Nitrosomonadales</taxon>
        <taxon>Nitrosomonadaceae</taxon>
        <taxon>Nitrosomonas</taxon>
    </lineage>
</organism>
<dbReference type="GO" id="GO:0008409">
    <property type="term" value="F:5'-3' exonuclease activity"/>
    <property type="evidence" value="ECO:0007669"/>
    <property type="project" value="InterPro"/>
</dbReference>
<accession>A0A1I4RHZ0</accession>
<evidence type="ECO:0000313" key="10">
    <source>
        <dbReference type="EMBL" id="SFM51573.1"/>
    </source>
</evidence>
<keyword evidence="4" id="KW-0378">Hydrolase</keyword>
<dbReference type="AlphaFoldDB" id="A0A1I4RHZ0"/>
<keyword evidence="11" id="KW-1185">Reference proteome</keyword>
<dbReference type="NCBIfam" id="TIGR00644">
    <property type="entry name" value="recJ"/>
    <property type="match status" value="1"/>
</dbReference>
<evidence type="ECO:0000259" key="9">
    <source>
        <dbReference type="Pfam" id="PF17768"/>
    </source>
</evidence>
<dbReference type="RefSeq" id="WP_090669839.1">
    <property type="nucleotide sequence ID" value="NZ_FOUF01000019.1"/>
</dbReference>
<keyword evidence="3" id="KW-0540">Nuclease</keyword>
<reference evidence="10 11" key="1">
    <citation type="submission" date="2016-10" db="EMBL/GenBank/DDBJ databases">
        <authorList>
            <person name="de Groot N.N."/>
        </authorList>
    </citation>
    <scope>NUCLEOTIDE SEQUENCE [LARGE SCALE GENOMIC DNA]</scope>
    <source>
        <strain evidence="10 11">Nm146</strain>
    </source>
</reference>
<evidence type="ECO:0000256" key="4">
    <source>
        <dbReference type="ARBA" id="ARBA00022801"/>
    </source>
</evidence>
<comment type="similarity">
    <text evidence="1">Belongs to the RecJ family.</text>
</comment>
<dbReference type="GO" id="GO:0003676">
    <property type="term" value="F:nucleic acid binding"/>
    <property type="evidence" value="ECO:0007669"/>
    <property type="project" value="InterPro"/>
</dbReference>
<keyword evidence="5 10" id="KW-0269">Exonuclease</keyword>
<dbReference type="Gene3D" id="3.10.310.30">
    <property type="match status" value="1"/>
</dbReference>
<evidence type="ECO:0000256" key="6">
    <source>
        <dbReference type="SAM" id="Coils"/>
    </source>
</evidence>
<dbReference type="PANTHER" id="PTHR30255:SF2">
    <property type="entry name" value="SINGLE-STRANDED-DNA-SPECIFIC EXONUCLEASE RECJ"/>
    <property type="match status" value="1"/>
</dbReference>
<dbReference type="Pfam" id="PF17768">
    <property type="entry name" value="RecJ_OB"/>
    <property type="match status" value="1"/>
</dbReference>
<protein>
    <recommendedName>
        <fullName evidence="2">Single-stranded-DNA-specific exonuclease RecJ</fullName>
    </recommendedName>
</protein>
<dbReference type="InterPro" id="IPR001667">
    <property type="entry name" value="DDH_dom"/>
</dbReference>
<dbReference type="GO" id="GO:0006310">
    <property type="term" value="P:DNA recombination"/>
    <property type="evidence" value="ECO:0007669"/>
    <property type="project" value="InterPro"/>
</dbReference>
<name>A0A1I4RHZ0_9PROT</name>
<dbReference type="PANTHER" id="PTHR30255">
    <property type="entry name" value="SINGLE-STRANDED-DNA-SPECIFIC EXONUCLEASE RECJ"/>
    <property type="match status" value="1"/>
</dbReference>
<dbReference type="SUPFAM" id="SSF64182">
    <property type="entry name" value="DHH phosphoesterases"/>
    <property type="match status" value="1"/>
</dbReference>
<gene>
    <name evidence="10" type="ORF">SAMN05421880_11928</name>
</gene>
<dbReference type="InterPro" id="IPR004610">
    <property type="entry name" value="RecJ"/>
</dbReference>
<feature type="domain" description="RecJ OB" evidence="9">
    <location>
        <begin position="473"/>
        <end position="572"/>
    </location>
</feature>
<dbReference type="InterPro" id="IPR003156">
    <property type="entry name" value="DHHA1_dom"/>
</dbReference>
<dbReference type="EMBL" id="FOUF01000019">
    <property type="protein sequence ID" value="SFM51573.1"/>
    <property type="molecule type" value="Genomic_DNA"/>
</dbReference>
<dbReference type="Pfam" id="PF01368">
    <property type="entry name" value="DHH"/>
    <property type="match status" value="1"/>
</dbReference>
<dbReference type="Proteomes" id="UP000199561">
    <property type="component" value="Unassembled WGS sequence"/>
</dbReference>
<dbReference type="Pfam" id="PF02272">
    <property type="entry name" value="DHHA1"/>
    <property type="match status" value="1"/>
</dbReference>
<feature type="domain" description="DDH" evidence="7">
    <location>
        <begin position="74"/>
        <end position="235"/>
    </location>
</feature>
<dbReference type="InterPro" id="IPR041122">
    <property type="entry name" value="RecJ_OB"/>
</dbReference>
<sequence>MPKITPRSFPQHAFETLNRNGLPPVLARIYAARGIEQPQQLETELSQLLPFVQLRNATLMAARLADAITERKRLLVIADYDSDGATACAVAIRALRKFGASVDYLVPNRFEYGYGLTPEIVRLAASRGDGWRPDILITVDNGIASVDGVLEANQLGMQVLITDHHLPGDQLPDAAVIVNPNQPDCDFPSKHLAGVGVIFYVMLALRAELRARGAFLADGKEPNLASLLDLVALGTVADVVKLDSNNRILVQQGLQRIRRGRGCAGINALLRVAKRDSRQATAYELGFMLGPRLNAAGRLDDMTLGIECLITDDEFTADQIAAKLDELNRQRREIEADMQQDALVKLATAVEAEELVTESACSICLYDPSWHQGVIGLLASRIKEKFHRPVIVFAPGNEGQIKGSGRSIPSFHLRDALDLVSKRHPGLILKFGGHAAAAGLTLLEQNFEDFRAAFEQISQSLLTPADLTRVIETDGDLDDAELNLELARCLAECVWGQGFPEPSFNAFFYVENQRVVGEKHLKLRLKKFDSNQRYDAILFFHTDLLPPRINAVFRVQANEYNGNTTLQLLLEHWLSIDSLTT</sequence>
<evidence type="ECO:0000313" key="11">
    <source>
        <dbReference type="Proteomes" id="UP000199561"/>
    </source>
</evidence>
<dbReference type="STRING" id="52442.SAMN05421880_11928"/>
<dbReference type="FunFam" id="3.90.1640.30:FF:000001">
    <property type="entry name" value="Single-stranded-DNA-specific exonuclease RecJ"/>
    <property type="match status" value="1"/>
</dbReference>
<evidence type="ECO:0000256" key="2">
    <source>
        <dbReference type="ARBA" id="ARBA00019841"/>
    </source>
</evidence>
<evidence type="ECO:0000259" key="7">
    <source>
        <dbReference type="Pfam" id="PF01368"/>
    </source>
</evidence>
<dbReference type="GO" id="GO:0006281">
    <property type="term" value="P:DNA repair"/>
    <property type="evidence" value="ECO:0007669"/>
    <property type="project" value="InterPro"/>
</dbReference>
<feature type="coiled-coil region" evidence="6">
    <location>
        <begin position="317"/>
        <end position="344"/>
    </location>
</feature>